<reference evidence="1 2" key="1">
    <citation type="journal article" date="2003" name="Nature">
        <title>The genome sequence of the filamentous fungus Neurospora crassa.</title>
        <authorList>
            <person name="Galagan J.E."/>
            <person name="Calvo S.E."/>
            <person name="Borkovich K.A."/>
            <person name="Selker E.U."/>
            <person name="Read N.D."/>
            <person name="Jaffe D."/>
            <person name="FitzHugh W."/>
            <person name="Ma L.J."/>
            <person name="Smirnov S."/>
            <person name="Purcell S."/>
            <person name="Rehman B."/>
            <person name="Elkins T."/>
            <person name="Engels R."/>
            <person name="Wang S."/>
            <person name="Nielsen C.B."/>
            <person name="Butler J."/>
            <person name="Endrizzi M."/>
            <person name="Qui D."/>
            <person name="Ianakiev P."/>
            <person name="Bell-Pedersen D."/>
            <person name="Nelson M.A."/>
            <person name="Werner-Washburne M."/>
            <person name="Selitrennikoff C.P."/>
            <person name="Kinsey J.A."/>
            <person name="Braun E.L."/>
            <person name="Zelter A."/>
            <person name="Schulte U."/>
            <person name="Kothe G.O."/>
            <person name="Jedd G."/>
            <person name="Mewes W."/>
            <person name="Staben C."/>
            <person name="Marcotte E."/>
            <person name="Greenberg D."/>
            <person name="Roy A."/>
            <person name="Foley K."/>
            <person name="Naylor J."/>
            <person name="Stange-Thomann N."/>
            <person name="Barrett R."/>
            <person name="Gnerre S."/>
            <person name="Kamal M."/>
            <person name="Kamvysselis M."/>
            <person name="Mauceli E."/>
            <person name="Bielke C."/>
            <person name="Rudd S."/>
            <person name="Frishman D."/>
            <person name="Krystofova S."/>
            <person name="Rasmussen C."/>
            <person name="Metzenberg R.L."/>
            <person name="Perkins D.D."/>
            <person name="Kroken S."/>
            <person name="Cogoni C."/>
            <person name="Macino G."/>
            <person name="Catcheside D."/>
            <person name="Li W."/>
            <person name="Pratt R.J."/>
            <person name="Osmani S.A."/>
            <person name="DeSouza C.P."/>
            <person name="Glass L."/>
            <person name="Orbach M.J."/>
            <person name="Berglund J.A."/>
            <person name="Voelker R."/>
            <person name="Yarden O."/>
            <person name="Plamann M."/>
            <person name="Seiler S."/>
            <person name="Dunlap J."/>
            <person name="Radford A."/>
            <person name="Aramayo R."/>
            <person name="Natvig D.O."/>
            <person name="Alex L.A."/>
            <person name="Mannhaupt G."/>
            <person name="Ebbole D.J."/>
            <person name="Freitag M."/>
            <person name="Paulsen I."/>
            <person name="Sachs M.S."/>
            <person name="Lander E.S."/>
            <person name="Nusbaum C."/>
            <person name="Birren B."/>
        </authorList>
    </citation>
    <scope>NUCLEOTIDE SEQUENCE [LARGE SCALE GENOMIC DNA]</scope>
    <source>
        <strain evidence="2">ATCC 24698 / 74-OR23-1A / CBS 708.71 / DSM 1257 / FGSC 987</strain>
    </source>
</reference>
<dbReference type="VEuPathDB" id="FungiDB:NCU16501"/>
<proteinExistence type="predicted"/>
<gene>
    <name evidence="1" type="ORF">NCU16501</name>
</gene>
<dbReference type="InParanoid" id="V5IP59"/>
<name>V5IP59_NEUCR</name>
<evidence type="ECO:0000313" key="1">
    <source>
        <dbReference type="EMBL" id="ESA43485.1"/>
    </source>
</evidence>
<keyword evidence="2" id="KW-1185">Reference proteome</keyword>
<organism evidence="1 2">
    <name type="scientific">Neurospora crassa (strain ATCC 24698 / 74-OR23-1A / CBS 708.71 / DSM 1257 / FGSC 987)</name>
    <dbReference type="NCBI Taxonomy" id="367110"/>
    <lineage>
        <taxon>Eukaryota</taxon>
        <taxon>Fungi</taxon>
        <taxon>Dikarya</taxon>
        <taxon>Ascomycota</taxon>
        <taxon>Pezizomycotina</taxon>
        <taxon>Sordariomycetes</taxon>
        <taxon>Sordariomycetidae</taxon>
        <taxon>Sordariales</taxon>
        <taxon>Sordariaceae</taxon>
        <taxon>Neurospora</taxon>
    </lineage>
</organism>
<dbReference type="EMBL" id="CM002237">
    <property type="protein sequence ID" value="ESA43485.1"/>
    <property type="molecule type" value="Genomic_DNA"/>
</dbReference>
<accession>V5IP59</accession>
<dbReference type="AlphaFoldDB" id="V5IP59"/>
<dbReference type="KEGG" id="ncr:NCU16501"/>
<dbReference type="GeneID" id="23569504"/>
<sequence>MRDTNMLVGRNRLKNTRGGLFTKPPPQIPPPPPKLHWGRSDCDDPLSTSLLLGHQICAGDREHDCKWKYHETVRYLGIFPVRFSILFPFLRRCFLHPGGEINSYYYITDPNRHIHLSSEPTIKLMEFLSTSFMRWTLTSARPNVTYKISEISKDTYGQHDQFELMLAIPISRLTTTYLRPSDFPVTSTHIGPAWCS</sequence>
<dbReference type="Proteomes" id="UP000001805">
    <property type="component" value="Chromosome 6, Linkage Group II"/>
</dbReference>
<evidence type="ECO:0000313" key="2">
    <source>
        <dbReference type="Proteomes" id="UP000001805"/>
    </source>
</evidence>
<dbReference type="RefSeq" id="XP_011393665.1">
    <property type="nucleotide sequence ID" value="XM_011395363.1"/>
</dbReference>
<protein>
    <submittedName>
        <fullName evidence="1">Uncharacterized protein</fullName>
    </submittedName>
</protein>